<gene>
    <name evidence="1" type="ORF">CORC01_01149</name>
</gene>
<reference evidence="1 2" key="1">
    <citation type="submission" date="2016-09" db="EMBL/GenBank/DDBJ databases">
        <authorList>
            <person name="Capua I."/>
            <person name="De Benedictis P."/>
            <person name="Joannis T."/>
            <person name="Lombin L.H."/>
            <person name="Cattoli G."/>
        </authorList>
    </citation>
    <scope>NUCLEOTIDE SEQUENCE [LARGE SCALE GENOMIC DNA]</scope>
    <source>
        <strain evidence="1 2">IMI 309357</strain>
    </source>
</reference>
<accession>A0A1G4BPN7</accession>
<dbReference type="AlphaFoldDB" id="A0A1G4BPN7"/>
<name>A0A1G4BPN7_9PEZI</name>
<dbReference type="Proteomes" id="UP000176998">
    <property type="component" value="Unassembled WGS sequence"/>
</dbReference>
<dbReference type="RefSeq" id="XP_022480566.1">
    <property type="nucleotide sequence ID" value="XM_022612805.1"/>
</dbReference>
<dbReference type="EMBL" id="MJBS01000006">
    <property type="protein sequence ID" value="OHF03430.1"/>
    <property type="molecule type" value="Genomic_DNA"/>
</dbReference>
<evidence type="ECO:0000313" key="2">
    <source>
        <dbReference type="Proteomes" id="UP000176998"/>
    </source>
</evidence>
<organism evidence="1 2">
    <name type="scientific">Colletotrichum orchidophilum</name>
    <dbReference type="NCBI Taxonomy" id="1209926"/>
    <lineage>
        <taxon>Eukaryota</taxon>
        <taxon>Fungi</taxon>
        <taxon>Dikarya</taxon>
        <taxon>Ascomycota</taxon>
        <taxon>Pezizomycotina</taxon>
        <taxon>Sordariomycetes</taxon>
        <taxon>Hypocreomycetidae</taxon>
        <taxon>Glomerellales</taxon>
        <taxon>Glomerellaceae</taxon>
        <taxon>Colletotrichum</taxon>
    </lineage>
</organism>
<evidence type="ECO:0000313" key="1">
    <source>
        <dbReference type="EMBL" id="OHF03430.1"/>
    </source>
</evidence>
<comment type="caution">
    <text evidence="1">The sequence shown here is derived from an EMBL/GenBank/DDBJ whole genome shotgun (WGS) entry which is preliminary data.</text>
</comment>
<sequence>MACHRESSSTEIPQTRPTMISLQSRCRTIAREPTALPADVDARSPHQVSVQERWASVRVLGTSESALASDLIRTQSLPNAEWLSSLCESGNDKPSPRKRS</sequence>
<proteinExistence type="predicted"/>
<dbReference type="GeneID" id="34554315"/>
<keyword evidence="2" id="KW-1185">Reference proteome</keyword>
<protein>
    <submittedName>
        <fullName evidence="1">Uncharacterized protein</fullName>
    </submittedName>
</protein>